<evidence type="ECO:0000259" key="4">
    <source>
        <dbReference type="PROSITE" id="PS01124"/>
    </source>
</evidence>
<dbReference type="PROSITE" id="PS01124">
    <property type="entry name" value="HTH_ARAC_FAMILY_2"/>
    <property type="match status" value="1"/>
</dbReference>
<dbReference type="Gene3D" id="1.10.10.60">
    <property type="entry name" value="Homeodomain-like"/>
    <property type="match status" value="1"/>
</dbReference>
<name>A0ABV6NYM9_9ACTN</name>
<keyword evidence="1" id="KW-0805">Transcription regulation</keyword>
<organism evidence="5 6">
    <name type="scientific">Plantactinospora siamensis</name>
    <dbReference type="NCBI Taxonomy" id="555372"/>
    <lineage>
        <taxon>Bacteria</taxon>
        <taxon>Bacillati</taxon>
        <taxon>Actinomycetota</taxon>
        <taxon>Actinomycetes</taxon>
        <taxon>Micromonosporales</taxon>
        <taxon>Micromonosporaceae</taxon>
        <taxon>Plantactinospora</taxon>
    </lineage>
</organism>
<evidence type="ECO:0000313" key="6">
    <source>
        <dbReference type="Proteomes" id="UP001589894"/>
    </source>
</evidence>
<dbReference type="InterPro" id="IPR018060">
    <property type="entry name" value="HTH_AraC"/>
</dbReference>
<dbReference type="PANTHER" id="PTHR46796">
    <property type="entry name" value="HTH-TYPE TRANSCRIPTIONAL ACTIVATOR RHAS-RELATED"/>
    <property type="match status" value="1"/>
</dbReference>
<dbReference type="SMART" id="SM00342">
    <property type="entry name" value="HTH_ARAC"/>
    <property type="match status" value="1"/>
</dbReference>
<dbReference type="InterPro" id="IPR009057">
    <property type="entry name" value="Homeodomain-like_sf"/>
</dbReference>
<dbReference type="InterPro" id="IPR050204">
    <property type="entry name" value="AraC_XylS_family_regulators"/>
</dbReference>
<keyword evidence="6" id="KW-1185">Reference proteome</keyword>
<gene>
    <name evidence="5" type="ORF">ACFFHU_17355</name>
</gene>
<proteinExistence type="predicted"/>
<accession>A0ABV6NYM9</accession>
<reference evidence="5 6" key="1">
    <citation type="submission" date="2024-09" db="EMBL/GenBank/DDBJ databases">
        <authorList>
            <person name="Sun Q."/>
            <person name="Mori K."/>
        </authorList>
    </citation>
    <scope>NUCLEOTIDE SEQUENCE [LARGE SCALE GENOMIC DNA]</scope>
    <source>
        <strain evidence="5 6">TBRC 2205</strain>
    </source>
</reference>
<evidence type="ECO:0000256" key="2">
    <source>
        <dbReference type="ARBA" id="ARBA00023125"/>
    </source>
</evidence>
<protein>
    <submittedName>
        <fullName evidence="5">Helix-turn-helix domain-containing protein</fullName>
    </submittedName>
</protein>
<dbReference type="SUPFAM" id="SSF46689">
    <property type="entry name" value="Homeodomain-like"/>
    <property type="match status" value="1"/>
</dbReference>
<feature type="domain" description="HTH araC/xylS-type" evidence="4">
    <location>
        <begin position="1"/>
        <end position="83"/>
    </location>
</feature>
<dbReference type="RefSeq" id="WP_377340182.1">
    <property type="nucleotide sequence ID" value="NZ_JBHLUE010000013.1"/>
</dbReference>
<dbReference type="Pfam" id="PF12833">
    <property type="entry name" value="HTH_18"/>
    <property type="match status" value="1"/>
</dbReference>
<dbReference type="EMBL" id="JBHLUE010000013">
    <property type="protein sequence ID" value="MFC0565891.1"/>
    <property type="molecule type" value="Genomic_DNA"/>
</dbReference>
<evidence type="ECO:0000256" key="1">
    <source>
        <dbReference type="ARBA" id="ARBA00023015"/>
    </source>
</evidence>
<evidence type="ECO:0000313" key="5">
    <source>
        <dbReference type="EMBL" id="MFC0565891.1"/>
    </source>
</evidence>
<keyword evidence="2" id="KW-0238">DNA-binding</keyword>
<comment type="caution">
    <text evidence="5">The sequence shown here is derived from an EMBL/GenBank/DDBJ whole genome shotgun (WGS) entry which is preliminary data.</text>
</comment>
<dbReference type="Proteomes" id="UP001589894">
    <property type="component" value="Unassembled WGS sequence"/>
</dbReference>
<evidence type="ECO:0000256" key="3">
    <source>
        <dbReference type="ARBA" id="ARBA00023163"/>
    </source>
</evidence>
<sequence>MRRLAEQARISERTLIRRFHAGYGCSPAAWLTLERLRLARELLETTRRPVERIARDAGFGTATSLRQAFAQHLHSTPSAYRSAWQPVTVGG</sequence>
<keyword evidence="3" id="KW-0804">Transcription</keyword>